<dbReference type="EMBL" id="JAHIBW010000021">
    <property type="protein sequence ID" value="KAG7300093.1"/>
    <property type="molecule type" value="Genomic_DNA"/>
</dbReference>
<evidence type="ECO:0000313" key="2">
    <source>
        <dbReference type="EMBL" id="KAG7300093.1"/>
    </source>
</evidence>
<organism evidence="2 3">
    <name type="scientific">Plutella xylostella</name>
    <name type="common">Diamondback moth</name>
    <name type="synonym">Plutella maculipennis</name>
    <dbReference type="NCBI Taxonomy" id="51655"/>
    <lineage>
        <taxon>Eukaryota</taxon>
        <taxon>Metazoa</taxon>
        <taxon>Ecdysozoa</taxon>
        <taxon>Arthropoda</taxon>
        <taxon>Hexapoda</taxon>
        <taxon>Insecta</taxon>
        <taxon>Pterygota</taxon>
        <taxon>Neoptera</taxon>
        <taxon>Endopterygota</taxon>
        <taxon>Lepidoptera</taxon>
        <taxon>Glossata</taxon>
        <taxon>Ditrysia</taxon>
        <taxon>Yponomeutoidea</taxon>
        <taxon>Plutellidae</taxon>
        <taxon>Plutella</taxon>
    </lineage>
</organism>
<feature type="domain" description="FP protein C-terminal" evidence="1">
    <location>
        <begin position="133"/>
        <end position="185"/>
    </location>
</feature>
<dbReference type="Proteomes" id="UP000823941">
    <property type="component" value="Chromosome 21"/>
</dbReference>
<proteinExistence type="predicted"/>
<evidence type="ECO:0000313" key="3">
    <source>
        <dbReference type="Proteomes" id="UP000823941"/>
    </source>
</evidence>
<protein>
    <recommendedName>
        <fullName evidence="1">FP protein C-terminal domain-containing protein</fullName>
    </recommendedName>
</protein>
<name>A0ABQ7Q5C6_PLUXY</name>
<accession>A0ABQ7Q5C6</accession>
<gene>
    <name evidence="2" type="ORF">JYU34_015632</name>
</gene>
<comment type="caution">
    <text evidence="2">The sequence shown here is derived from an EMBL/GenBank/DDBJ whole genome shotgun (WGS) entry which is preliminary data.</text>
</comment>
<dbReference type="Pfam" id="PF25298">
    <property type="entry name" value="Baculo_FP_2nd"/>
    <property type="match status" value="1"/>
</dbReference>
<keyword evidence="3" id="KW-1185">Reference proteome</keyword>
<evidence type="ECO:0000259" key="1">
    <source>
        <dbReference type="Pfam" id="PF25298"/>
    </source>
</evidence>
<sequence length="188" mass="21491">MEKECKDNHSYILILEDKIEDLQRDSRNTSIEIKNVPLKQNETNQDLTQLVLNLAKHVNVGLNPADVRNVYRVHGKREGNKQIIVELSSTPLKKSLLTGVKSYNNRNKGNKLNASHLGLKDCSTPVYMAEYLTPKANRLYFLARDLTKTNAFRFCWTSNGRIFVRKEEGAPAILIRSEHQIQSLKNGK</sequence>
<reference evidence="2 3" key="1">
    <citation type="submission" date="2021-06" db="EMBL/GenBank/DDBJ databases">
        <title>A haploid diamondback moth (Plutella xylostella L.) genome assembly resolves 31 chromosomes and identifies a diamide resistance mutation.</title>
        <authorList>
            <person name="Ward C.M."/>
            <person name="Perry K.D."/>
            <person name="Baker G."/>
            <person name="Powis K."/>
            <person name="Heckel D.G."/>
            <person name="Baxter S.W."/>
        </authorList>
    </citation>
    <scope>NUCLEOTIDE SEQUENCE [LARGE SCALE GENOMIC DNA]</scope>
    <source>
        <strain evidence="2 3">LV</strain>
        <tissue evidence="2">Single pupa</tissue>
    </source>
</reference>
<dbReference type="InterPro" id="IPR057251">
    <property type="entry name" value="FP_C"/>
</dbReference>